<proteinExistence type="predicted"/>
<accession>A0A6N7W7W5</accession>
<name>A0A6N7W7W5_9ACTO</name>
<keyword evidence="2" id="KW-1185">Reference proteome</keyword>
<dbReference type="AlphaFoldDB" id="A0A6N7W7W5"/>
<gene>
    <name evidence="1" type="ORF">FYJ24_07035</name>
</gene>
<evidence type="ECO:0000313" key="2">
    <source>
        <dbReference type="Proteomes" id="UP000470875"/>
    </source>
</evidence>
<organism evidence="1 2">
    <name type="scientific">Scrofimicrobium canadense</name>
    <dbReference type="NCBI Taxonomy" id="2652290"/>
    <lineage>
        <taxon>Bacteria</taxon>
        <taxon>Bacillati</taxon>
        <taxon>Actinomycetota</taxon>
        <taxon>Actinomycetes</taxon>
        <taxon>Actinomycetales</taxon>
        <taxon>Actinomycetaceae</taxon>
        <taxon>Scrofimicrobium</taxon>
    </lineage>
</organism>
<sequence length="178" mass="19334">MDISSTIEPKSDQLDAAELTEPRTFTIDRVSKGNAKQPVNLHLVELGGRAWRPSKNVRRVLVAAWGKDASKYVGRRARLYCDPTVRFGKEAVGGVRIEALSHIDRPVTTAVIESRGRSKMVTVQPLIEQAPTAPPAVSDEQIAAATTVDELRALWAGADEIQQQAIKARVAEIEGGQA</sequence>
<protein>
    <submittedName>
        <fullName evidence="1">Uncharacterized protein</fullName>
    </submittedName>
</protein>
<evidence type="ECO:0000313" key="1">
    <source>
        <dbReference type="EMBL" id="MSS84522.1"/>
    </source>
</evidence>
<dbReference type="RefSeq" id="WP_154544947.1">
    <property type="nucleotide sequence ID" value="NZ_VULO01000007.1"/>
</dbReference>
<dbReference type="EMBL" id="VULO01000007">
    <property type="protein sequence ID" value="MSS84522.1"/>
    <property type="molecule type" value="Genomic_DNA"/>
</dbReference>
<comment type="caution">
    <text evidence="1">The sequence shown here is derived from an EMBL/GenBank/DDBJ whole genome shotgun (WGS) entry which is preliminary data.</text>
</comment>
<reference evidence="1 2" key="1">
    <citation type="submission" date="2019-08" db="EMBL/GenBank/DDBJ databases">
        <title>In-depth cultivation of the pig gut microbiome towards novel bacterial diversity and tailored functional studies.</title>
        <authorList>
            <person name="Wylensek D."/>
            <person name="Hitch T.C.A."/>
            <person name="Clavel T."/>
        </authorList>
    </citation>
    <scope>NUCLEOTIDE SEQUENCE [LARGE SCALE GENOMIC DNA]</scope>
    <source>
        <strain evidence="1 2">WB03_NA08</strain>
    </source>
</reference>
<dbReference type="Proteomes" id="UP000470875">
    <property type="component" value="Unassembled WGS sequence"/>
</dbReference>